<dbReference type="Proteomes" id="UP001059617">
    <property type="component" value="Chromosome"/>
</dbReference>
<dbReference type="EMBL" id="CP073720">
    <property type="protein sequence ID" value="UWP82409.1"/>
    <property type="molecule type" value="Genomic_DNA"/>
</dbReference>
<keyword evidence="5 7" id="KW-1133">Transmembrane helix</keyword>
<feature type="transmembrane region" description="Helical" evidence="7">
    <location>
        <begin position="143"/>
        <end position="163"/>
    </location>
</feature>
<gene>
    <name evidence="9" type="ORF">Dfulv_46435</name>
</gene>
<accession>A0ABY5W058</accession>
<feature type="transmembrane region" description="Helical" evidence="7">
    <location>
        <begin position="28"/>
        <end position="48"/>
    </location>
</feature>
<comment type="subcellular location">
    <subcellularLocation>
        <location evidence="1">Cell membrane</location>
        <topology evidence="1">Multi-pass membrane protein</topology>
    </subcellularLocation>
</comment>
<feature type="domain" description="Major facilitator superfamily (MFS) profile" evidence="8">
    <location>
        <begin position="1"/>
        <end position="167"/>
    </location>
</feature>
<keyword evidence="3" id="KW-1003">Cell membrane</keyword>
<organism evidence="9 10">
    <name type="scientific">Dactylosporangium fulvum</name>
    <dbReference type="NCBI Taxonomy" id="53359"/>
    <lineage>
        <taxon>Bacteria</taxon>
        <taxon>Bacillati</taxon>
        <taxon>Actinomycetota</taxon>
        <taxon>Actinomycetes</taxon>
        <taxon>Micromonosporales</taxon>
        <taxon>Micromonosporaceae</taxon>
        <taxon>Dactylosporangium</taxon>
    </lineage>
</organism>
<name>A0ABY5W058_9ACTN</name>
<dbReference type="PANTHER" id="PTHR42718:SF46">
    <property type="entry name" value="BLR6921 PROTEIN"/>
    <property type="match status" value="1"/>
</dbReference>
<dbReference type="SUPFAM" id="SSF103473">
    <property type="entry name" value="MFS general substrate transporter"/>
    <property type="match status" value="1"/>
</dbReference>
<evidence type="ECO:0000259" key="8">
    <source>
        <dbReference type="PROSITE" id="PS50850"/>
    </source>
</evidence>
<keyword evidence="4 7" id="KW-0812">Transmembrane</keyword>
<evidence type="ECO:0000256" key="4">
    <source>
        <dbReference type="ARBA" id="ARBA00022692"/>
    </source>
</evidence>
<evidence type="ECO:0000313" key="10">
    <source>
        <dbReference type="Proteomes" id="UP001059617"/>
    </source>
</evidence>
<feature type="transmembrane region" description="Helical" evidence="7">
    <location>
        <begin position="60"/>
        <end position="80"/>
    </location>
</feature>
<evidence type="ECO:0000256" key="2">
    <source>
        <dbReference type="ARBA" id="ARBA00022448"/>
    </source>
</evidence>
<dbReference type="InterPro" id="IPR020846">
    <property type="entry name" value="MFS_dom"/>
</dbReference>
<keyword evidence="10" id="KW-1185">Reference proteome</keyword>
<evidence type="ECO:0000256" key="5">
    <source>
        <dbReference type="ARBA" id="ARBA00022989"/>
    </source>
</evidence>
<evidence type="ECO:0000256" key="1">
    <source>
        <dbReference type="ARBA" id="ARBA00004651"/>
    </source>
</evidence>
<reference evidence="9" key="2">
    <citation type="submission" date="2022-09" db="EMBL/GenBank/DDBJ databases">
        <title>Biosynthetic gene clusters of Dactylosporangioum fulvum.</title>
        <authorList>
            <person name="Caradec T."/>
        </authorList>
    </citation>
    <scope>NUCLEOTIDE SEQUENCE</scope>
    <source>
        <strain evidence="9">NRRL B-16292</strain>
    </source>
</reference>
<protein>
    <recommendedName>
        <fullName evidence="8">Major facilitator superfamily (MFS) profile domain-containing protein</fullName>
    </recommendedName>
</protein>
<reference evidence="9" key="1">
    <citation type="submission" date="2021-04" db="EMBL/GenBank/DDBJ databases">
        <authorList>
            <person name="Hartkoorn R.C."/>
            <person name="Beaudoing E."/>
            <person name="Hot D."/>
        </authorList>
    </citation>
    <scope>NUCLEOTIDE SEQUENCE</scope>
    <source>
        <strain evidence="9">NRRL B-16292</strain>
    </source>
</reference>
<dbReference type="RefSeq" id="WP_259860181.1">
    <property type="nucleotide sequence ID" value="NZ_BAAAST010000025.1"/>
</dbReference>
<evidence type="ECO:0000256" key="7">
    <source>
        <dbReference type="SAM" id="Phobius"/>
    </source>
</evidence>
<dbReference type="Gene3D" id="1.20.1250.20">
    <property type="entry name" value="MFS general substrate transporter like domains"/>
    <property type="match status" value="1"/>
</dbReference>
<dbReference type="InterPro" id="IPR036259">
    <property type="entry name" value="MFS_trans_sf"/>
</dbReference>
<keyword evidence="2" id="KW-0813">Transport</keyword>
<evidence type="ECO:0000256" key="6">
    <source>
        <dbReference type="ARBA" id="ARBA00023136"/>
    </source>
</evidence>
<evidence type="ECO:0000313" key="9">
    <source>
        <dbReference type="EMBL" id="UWP82409.1"/>
    </source>
</evidence>
<evidence type="ECO:0000256" key="3">
    <source>
        <dbReference type="ARBA" id="ARBA00022475"/>
    </source>
</evidence>
<dbReference type="PROSITE" id="PS50850">
    <property type="entry name" value="MFS"/>
    <property type="match status" value="1"/>
</dbReference>
<keyword evidence="6 7" id="KW-0472">Membrane</keyword>
<dbReference type="PANTHER" id="PTHR42718">
    <property type="entry name" value="MAJOR FACILITATOR SUPERFAMILY MULTIDRUG TRANSPORTER MFSC"/>
    <property type="match status" value="1"/>
</dbReference>
<sequence>MAFLPLALAIAIGSTLIAGLLGPRLGTRHLIIPALVVMAAGMALLVGLTPGTPELYLTRFLPAEILIGLGLGCTITPAVAAATNGVGDDTGAASATVNAATQLGGSIGTALLNTVAAIATADAIRAAPGQNVIDGAIVAGFDAALWTAVALLVLAAVAVAVVMPRTSQPGPVAQVKQEEDQR</sequence>
<proteinExistence type="predicted"/>